<feature type="compositionally biased region" description="Basic and acidic residues" evidence="1">
    <location>
        <begin position="15"/>
        <end position="25"/>
    </location>
</feature>
<reference evidence="2 3" key="1">
    <citation type="submission" date="2016-07" db="EMBL/GenBank/DDBJ databases">
        <title>Pervasive Adenine N6-methylation of Active Genes in Fungi.</title>
        <authorList>
            <consortium name="DOE Joint Genome Institute"/>
            <person name="Mondo S.J."/>
            <person name="Dannebaum R.O."/>
            <person name="Kuo R.C."/>
            <person name="Labutti K."/>
            <person name="Haridas S."/>
            <person name="Kuo A."/>
            <person name="Salamov A."/>
            <person name="Ahrendt S.R."/>
            <person name="Lipzen A."/>
            <person name="Sullivan W."/>
            <person name="Andreopoulos W.B."/>
            <person name="Clum A."/>
            <person name="Lindquist E."/>
            <person name="Daum C."/>
            <person name="Ramamoorthy G.K."/>
            <person name="Gryganskyi A."/>
            <person name="Culley D."/>
            <person name="Magnuson J.K."/>
            <person name="James T.Y."/>
            <person name="O'Malley M.A."/>
            <person name="Stajich J.E."/>
            <person name="Spatafora J.W."/>
            <person name="Visel A."/>
            <person name="Grigoriev I.V."/>
        </authorList>
    </citation>
    <scope>NUCLEOTIDE SEQUENCE [LARGE SCALE GENOMIC DNA]</scope>
    <source>
        <strain evidence="2 3">NRRL 2496</strain>
    </source>
</reference>
<evidence type="ECO:0000313" key="2">
    <source>
        <dbReference type="EMBL" id="ORY90334.1"/>
    </source>
</evidence>
<organism evidence="2 3">
    <name type="scientific">Syncephalastrum racemosum</name>
    <name type="common">Filamentous fungus</name>
    <dbReference type="NCBI Taxonomy" id="13706"/>
    <lineage>
        <taxon>Eukaryota</taxon>
        <taxon>Fungi</taxon>
        <taxon>Fungi incertae sedis</taxon>
        <taxon>Mucoromycota</taxon>
        <taxon>Mucoromycotina</taxon>
        <taxon>Mucoromycetes</taxon>
        <taxon>Mucorales</taxon>
        <taxon>Syncephalastraceae</taxon>
        <taxon>Syncephalastrum</taxon>
    </lineage>
</organism>
<feature type="compositionally biased region" description="Polar residues" evidence="1">
    <location>
        <begin position="439"/>
        <end position="451"/>
    </location>
</feature>
<feature type="region of interest" description="Disordered" evidence="1">
    <location>
        <begin position="420"/>
        <end position="451"/>
    </location>
</feature>
<evidence type="ECO:0000313" key="3">
    <source>
        <dbReference type="Proteomes" id="UP000242180"/>
    </source>
</evidence>
<sequence>MPVTQQAMAIDESSPELKKRPHAIDDNNTTTTHTASASTTAITQFLLDNDPQGIWNPSDGSPSRLATIKDKASRGEYASVQDYKDELDQAFDSALIDHPSLSDTIQRLYYFILASLRLVHKVPLDYGLSQKPIALFRPTLDGFVFTDAVLRKPSPDHPLPIGIQEMMIHPAPPVDNVPTLRSTVPPPPRFPSRIQRHEDKQAVPVEWLDYGAFSSFAPTHDSNHANVSYENTYMGRAAKRFRKWEKRQRDADTRREDEVDTAWLAAQGLDPDAIVSAAVVQSNDKNDETTADDDLKDVEAILERNKVLLRDLVRYQDQRFGLNEARWGKVDASERQTAKSLQARLQMLMAALAPDQLTDPDSVEKTMARLPLTNAVYRGTLPPQRLFAYHTSEHVEALPHQATIMPDYAKERWRWIDVAPPALPNKTKHSPSSSRSQSHAQKTASPSYKLS</sequence>
<dbReference type="Proteomes" id="UP000242180">
    <property type="component" value="Unassembled WGS sequence"/>
</dbReference>
<dbReference type="Pfam" id="PF12024">
    <property type="entry name" value="DUF3512"/>
    <property type="match status" value="1"/>
</dbReference>
<dbReference type="OMA" id="HEDKPIV"/>
<proteinExistence type="predicted"/>
<keyword evidence="3" id="KW-1185">Reference proteome</keyword>
<dbReference type="InterPro" id="IPR021900">
    <property type="entry name" value="DUF3512"/>
</dbReference>
<gene>
    <name evidence="2" type="ORF">BCR43DRAFT_109151</name>
</gene>
<name>A0A1X2H024_SYNRA</name>
<feature type="compositionally biased region" description="Low complexity" evidence="1">
    <location>
        <begin position="26"/>
        <end position="36"/>
    </location>
</feature>
<feature type="region of interest" description="Disordered" evidence="1">
    <location>
        <begin position="1"/>
        <end position="36"/>
    </location>
</feature>
<dbReference type="AlphaFoldDB" id="A0A1X2H024"/>
<evidence type="ECO:0000256" key="1">
    <source>
        <dbReference type="SAM" id="MobiDB-lite"/>
    </source>
</evidence>
<accession>A0A1X2H024</accession>
<comment type="caution">
    <text evidence="2">The sequence shown here is derived from an EMBL/GenBank/DDBJ whole genome shotgun (WGS) entry which is preliminary data.</text>
</comment>
<protein>
    <submittedName>
        <fullName evidence="2">Uncharacterized protein</fullName>
    </submittedName>
</protein>
<dbReference type="InParanoid" id="A0A1X2H024"/>
<dbReference type="OrthoDB" id="21648at2759"/>
<dbReference type="EMBL" id="MCGN01000012">
    <property type="protein sequence ID" value="ORY90334.1"/>
    <property type="molecule type" value="Genomic_DNA"/>
</dbReference>